<dbReference type="SMART" id="SM00028">
    <property type="entry name" value="TPR"/>
    <property type="match status" value="3"/>
</dbReference>
<dbReference type="Pfam" id="PF03704">
    <property type="entry name" value="BTAD"/>
    <property type="match status" value="1"/>
</dbReference>
<dbReference type="CDD" id="cd15831">
    <property type="entry name" value="BTAD"/>
    <property type="match status" value="1"/>
</dbReference>
<dbReference type="SUPFAM" id="SSF52540">
    <property type="entry name" value="P-loop containing nucleoside triphosphate hydrolases"/>
    <property type="match status" value="1"/>
</dbReference>
<keyword evidence="4 6" id="KW-0238">DNA-binding</keyword>
<dbReference type="InterPro" id="IPR036388">
    <property type="entry name" value="WH-like_DNA-bd_sf"/>
</dbReference>
<dbReference type="eggNOG" id="COG3629">
    <property type="taxonomic scope" value="Bacteria"/>
</dbReference>
<dbReference type="InterPro" id="IPR019734">
    <property type="entry name" value="TPR_rpt"/>
</dbReference>
<feature type="domain" description="OmpR/PhoB-type" evidence="8">
    <location>
        <begin position="1"/>
        <end position="99"/>
    </location>
</feature>
<evidence type="ECO:0000256" key="6">
    <source>
        <dbReference type="PROSITE-ProRule" id="PRU01091"/>
    </source>
</evidence>
<dbReference type="AlphaFoldDB" id="A0A1H7HK24"/>
<dbReference type="PROSITE" id="PS51755">
    <property type="entry name" value="OMPR_PHOB"/>
    <property type="match status" value="1"/>
</dbReference>
<dbReference type="OrthoDB" id="3860705at2"/>
<evidence type="ECO:0000256" key="1">
    <source>
        <dbReference type="ARBA" id="ARBA00005820"/>
    </source>
</evidence>
<feature type="compositionally biased region" description="Basic and acidic residues" evidence="7">
    <location>
        <begin position="300"/>
        <end position="331"/>
    </location>
</feature>
<dbReference type="eggNOG" id="COG3903">
    <property type="taxonomic scope" value="Bacteria"/>
</dbReference>
<dbReference type="Gene3D" id="1.10.10.10">
    <property type="entry name" value="Winged helix-like DNA-binding domain superfamily/Winged helix DNA-binding domain"/>
    <property type="match status" value="1"/>
</dbReference>
<dbReference type="Gene3D" id="1.25.40.10">
    <property type="entry name" value="Tetratricopeptide repeat domain"/>
    <property type="match status" value="2"/>
</dbReference>
<dbReference type="STRING" id="235985.SAMN05414137_102249"/>
<proteinExistence type="inferred from homology"/>
<organism evidence="9 10">
    <name type="scientific">Streptacidiphilus jiangxiensis</name>
    <dbReference type="NCBI Taxonomy" id="235985"/>
    <lineage>
        <taxon>Bacteria</taxon>
        <taxon>Bacillati</taxon>
        <taxon>Actinomycetota</taxon>
        <taxon>Actinomycetes</taxon>
        <taxon>Kitasatosporales</taxon>
        <taxon>Streptomycetaceae</taxon>
        <taxon>Streptacidiphilus</taxon>
    </lineage>
</organism>
<dbReference type="Proteomes" id="UP000183015">
    <property type="component" value="Unassembled WGS sequence"/>
</dbReference>
<dbReference type="InterPro" id="IPR011990">
    <property type="entry name" value="TPR-like_helical_dom_sf"/>
</dbReference>
<evidence type="ECO:0000256" key="3">
    <source>
        <dbReference type="ARBA" id="ARBA00023015"/>
    </source>
</evidence>
<dbReference type="InterPro" id="IPR001867">
    <property type="entry name" value="OmpR/PhoB-type_DNA-bd"/>
</dbReference>
<dbReference type="GO" id="GO:0006355">
    <property type="term" value="P:regulation of DNA-templated transcription"/>
    <property type="evidence" value="ECO:0007669"/>
    <property type="project" value="InterPro"/>
</dbReference>
<dbReference type="PRINTS" id="PR00364">
    <property type="entry name" value="DISEASERSIST"/>
</dbReference>
<dbReference type="GO" id="GO:0043531">
    <property type="term" value="F:ADP binding"/>
    <property type="evidence" value="ECO:0007669"/>
    <property type="project" value="InterPro"/>
</dbReference>
<evidence type="ECO:0000313" key="9">
    <source>
        <dbReference type="EMBL" id="SEK50631.1"/>
    </source>
</evidence>
<dbReference type="PANTHER" id="PTHR35807:SF1">
    <property type="entry name" value="TRANSCRIPTIONAL REGULATOR REDD"/>
    <property type="match status" value="1"/>
</dbReference>
<dbReference type="InterPro" id="IPR041664">
    <property type="entry name" value="AAA_16"/>
</dbReference>
<reference evidence="10" key="1">
    <citation type="submission" date="2016-10" db="EMBL/GenBank/DDBJ databases">
        <authorList>
            <person name="Varghese N."/>
        </authorList>
    </citation>
    <scope>NUCLEOTIDE SEQUENCE [LARGE SCALE GENOMIC DNA]</scope>
    <source>
        <strain evidence="10">DSM 45096 / BCRC 16803 / CGMCC 4.1857 / CIP 109030 / JCM 12277 / KCTC 19219 / NBRC 100920 / 33214</strain>
    </source>
</reference>
<dbReference type="RefSeq" id="WP_042454353.1">
    <property type="nucleotide sequence ID" value="NZ_BBPN01000033.1"/>
</dbReference>
<dbReference type="InterPro" id="IPR016032">
    <property type="entry name" value="Sig_transdc_resp-reg_C-effctor"/>
</dbReference>
<keyword evidence="5" id="KW-0804">Transcription</keyword>
<dbReference type="GO" id="GO:0000160">
    <property type="term" value="P:phosphorelay signal transduction system"/>
    <property type="evidence" value="ECO:0007669"/>
    <property type="project" value="UniProtKB-KW"/>
</dbReference>
<dbReference type="GO" id="GO:0003677">
    <property type="term" value="F:DNA binding"/>
    <property type="evidence" value="ECO:0007669"/>
    <property type="project" value="UniProtKB-UniRule"/>
</dbReference>
<keyword evidence="2" id="KW-0902">Two-component regulatory system</keyword>
<protein>
    <submittedName>
        <fullName evidence="9">DNA-binding transcriptional activator of the SARP family</fullName>
    </submittedName>
</protein>
<sequence>MPVIEFQVLGPMRGRCGSSALAMGSPQQQAMLATLLLRPGRSAGTDELIEALWGDRSPSRAKSILRTYAWRWRKALCGQSDADGTEILVSVSGGYLVNLPEQAVDATRAELLAARAEQARAAERLHEAAELLRQAVALWQGEPLAGIPGPFAERQRRRYSELRLSLVEQRVALDVALGRAAACTPELTALTAEHPLRERLHALLMQALAQDGRQGDALALYQVMRRRLARELGVDPGPDLTAVHAAVLEGGATTRVPGATTALTTRPVGEGTVARTDGGGGADDDVAARSRPAAASAGERTADGDAERADGPDRGNRPGRADSHAAHDPSRRQPPVPAQLPPQEPDFVGRSALVADLCAALSGVERTAPPVLALSGMGGVGKTALALHLAHRSRGGFPDGQLYVDLRGNTRSAADPDEVLGDFLCALGLTPDELPEGAAARSALFRSAADGRRLLIVLDNAAGAAQVRPLLPGAAACAVVLTSRMRLAGLPITLQPDIGVFAPDEALRLLRAVVGDARVDAERDAAAELVRACGRLPLAVRIVAARLAARPSWTVRALVERLVDECRRIDELRIGELAVSAAFELGYGQLTEAQAQAFRLLGAADGAELGLPAAAALLDTDPARAEELLESLVDMAMLESPAETRYRHHDLLRDFARRLSSRTAPGEERAARARLLDHLLARACSAFEQAVPGDAIRESLGSLVPSLPGPAFGSVAEARVWVQAESPGAVALASRIARESLQEDPQPDARSQSEDCLPRYAELLPRAVDLLVTLSPFGPGPRRRQLAETVDELARAAFRHGERRAEGRARFLAGNIAVSAGRPEVAEPETLRAVELCRADGDLVILRQALNDLGAIAHRQGRDEQAVLRFTEAVELARTLGHRSGETASALNAAVSRIRAGRADQVLDQCGALLARLRAEGDGPGTAHTLFVLGLAHDASGRPDDAVTHLEASAEAWTAAGLPGRGAHAHFRLAAVLHRAAAHGSGEGSKDALAQARRHAETALAEFERSGSQADRTAVTLLLDQLPGSAGLPAASKLTGDDPDHR</sequence>
<dbReference type="InterPro" id="IPR005158">
    <property type="entry name" value="BTAD"/>
</dbReference>
<gene>
    <name evidence="9" type="ORF">SAMN05414137_102249</name>
</gene>
<evidence type="ECO:0000256" key="7">
    <source>
        <dbReference type="SAM" id="MobiDB-lite"/>
    </source>
</evidence>
<keyword evidence="10" id="KW-1185">Reference proteome</keyword>
<dbReference type="Gene3D" id="3.40.50.300">
    <property type="entry name" value="P-loop containing nucleotide triphosphate hydrolases"/>
    <property type="match status" value="1"/>
</dbReference>
<dbReference type="SMART" id="SM01043">
    <property type="entry name" value="BTAD"/>
    <property type="match status" value="1"/>
</dbReference>
<evidence type="ECO:0000256" key="4">
    <source>
        <dbReference type="ARBA" id="ARBA00023125"/>
    </source>
</evidence>
<dbReference type="Pfam" id="PF13191">
    <property type="entry name" value="AAA_16"/>
    <property type="match status" value="1"/>
</dbReference>
<evidence type="ECO:0000256" key="2">
    <source>
        <dbReference type="ARBA" id="ARBA00023012"/>
    </source>
</evidence>
<dbReference type="SUPFAM" id="SSF46894">
    <property type="entry name" value="C-terminal effector domain of the bipartite response regulators"/>
    <property type="match status" value="1"/>
</dbReference>
<feature type="region of interest" description="Disordered" evidence="7">
    <location>
        <begin position="258"/>
        <end position="346"/>
    </location>
</feature>
<dbReference type="SUPFAM" id="SSF48452">
    <property type="entry name" value="TPR-like"/>
    <property type="match status" value="2"/>
</dbReference>
<keyword evidence="3" id="KW-0805">Transcription regulation</keyword>
<dbReference type="EMBL" id="FOAZ01000002">
    <property type="protein sequence ID" value="SEK50631.1"/>
    <property type="molecule type" value="Genomic_DNA"/>
</dbReference>
<comment type="similarity">
    <text evidence="1">Belongs to the AfsR/DnrI/RedD regulatory family.</text>
</comment>
<evidence type="ECO:0000256" key="5">
    <source>
        <dbReference type="ARBA" id="ARBA00023163"/>
    </source>
</evidence>
<dbReference type="Pfam" id="PF13424">
    <property type="entry name" value="TPR_12"/>
    <property type="match status" value="1"/>
</dbReference>
<evidence type="ECO:0000259" key="8">
    <source>
        <dbReference type="PROSITE" id="PS51755"/>
    </source>
</evidence>
<dbReference type="PANTHER" id="PTHR35807">
    <property type="entry name" value="TRANSCRIPTIONAL REGULATOR REDD-RELATED"/>
    <property type="match status" value="1"/>
</dbReference>
<feature type="DNA-binding region" description="OmpR/PhoB-type" evidence="6">
    <location>
        <begin position="1"/>
        <end position="99"/>
    </location>
</feature>
<feature type="compositionally biased region" description="Pro residues" evidence="7">
    <location>
        <begin position="332"/>
        <end position="344"/>
    </location>
</feature>
<dbReference type="InterPro" id="IPR027417">
    <property type="entry name" value="P-loop_NTPase"/>
</dbReference>
<name>A0A1H7HK24_STRJI</name>
<accession>A0A1H7HK24</accession>
<evidence type="ECO:0000313" key="10">
    <source>
        <dbReference type="Proteomes" id="UP000183015"/>
    </source>
</evidence>
<dbReference type="InterPro" id="IPR051677">
    <property type="entry name" value="AfsR-DnrI-RedD_regulator"/>
</dbReference>